<evidence type="ECO:0000313" key="1">
    <source>
        <dbReference type="Proteomes" id="UP000504629"/>
    </source>
</evidence>
<evidence type="ECO:0000313" key="2">
    <source>
        <dbReference type="RefSeq" id="XP_028041025.1"/>
    </source>
</evidence>
<dbReference type="RefSeq" id="XP_028041025.1">
    <property type="nucleotide sequence ID" value="XM_028185224.1"/>
</dbReference>
<name>A0A6J2KG72_BOMMA</name>
<reference evidence="2" key="1">
    <citation type="submission" date="2025-08" db="UniProtKB">
        <authorList>
            <consortium name="RefSeq"/>
        </authorList>
    </citation>
    <scope>IDENTIFICATION</scope>
    <source>
        <tissue evidence="2">Silk gland</tissue>
    </source>
</reference>
<dbReference type="KEGG" id="bman:114251047"/>
<protein>
    <submittedName>
        <fullName evidence="2">Uncharacterized protein LOC114251047</fullName>
    </submittedName>
</protein>
<keyword evidence="1" id="KW-1185">Reference proteome</keyword>
<proteinExistence type="predicted"/>
<accession>A0A6J2KG72</accession>
<dbReference type="GeneID" id="114251047"/>
<organism evidence="1 2">
    <name type="scientific">Bombyx mandarina</name>
    <name type="common">Wild silk moth</name>
    <name type="synonym">Wild silkworm</name>
    <dbReference type="NCBI Taxonomy" id="7092"/>
    <lineage>
        <taxon>Eukaryota</taxon>
        <taxon>Metazoa</taxon>
        <taxon>Ecdysozoa</taxon>
        <taxon>Arthropoda</taxon>
        <taxon>Hexapoda</taxon>
        <taxon>Insecta</taxon>
        <taxon>Pterygota</taxon>
        <taxon>Neoptera</taxon>
        <taxon>Endopterygota</taxon>
        <taxon>Lepidoptera</taxon>
        <taxon>Glossata</taxon>
        <taxon>Ditrysia</taxon>
        <taxon>Bombycoidea</taxon>
        <taxon>Bombycidae</taxon>
        <taxon>Bombycinae</taxon>
        <taxon>Bombyx</taxon>
    </lineage>
</organism>
<dbReference type="OrthoDB" id="7478883at2759"/>
<sequence>MLLSGLGRCQYRSGASGPRPGRHSDAAVQDTLLVKLITLGVNFSSGHTAAWPPPKVKYPGQGQIAGSATPVVAVYHGQGLHPEYIVKREPSEKDYSDLDEICDDDNDAIPHSDEHNTVNATDFIQDPLMTVLNADSGIDVTQTEDKEVTKLKIELLSYKRETAKLERRRIENAMESDALEASLRLRAARLEAVAAATKLPRSHPALGFTPEEARAEEYLLRYQNT</sequence>
<gene>
    <name evidence="2" type="primary">LOC114251047</name>
</gene>
<dbReference type="AlphaFoldDB" id="A0A6J2KG72"/>
<dbReference type="Proteomes" id="UP000504629">
    <property type="component" value="Unplaced"/>
</dbReference>